<sequence length="323" mass="32700">MTRRGRFNLLVTGLLLVAIGLDLFGGAHWFSPLSVISPGTSQAVLLGMRFPRTLCALMVGALLAVGGLLLQTVSHNPIADPSILGINAGATLALVIGGVSGVALTVGHAALLALIGAGLAYVIVLLLAVAGTGVDPLRLLLGGTVFSGFISCLTYAISVVTNTTQAFRNLLIGGFSGVDYGQVSLLAVATVIVVGLTWLNRASFTLMALDHETFKGLGASLPVLWGLTTIVIMVAAASSVAVAGNIGFVGLGVPQLVNAIIPGSFKQNLGPTLLTGAGFMTLADFCVKGFVAGTELPLAALSAIIGGIALFGLVAFGQKVIRL</sequence>
<keyword evidence="4" id="KW-1003">Cell membrane</keyword>
<keyword evidence="6 8" id="KW-1133">Transmembrane helix</keyword>
<evidence type="ECO:0000256" key="6">
    <source>
        <dbReference type="ARBA" id="ARBA00022989"/>
    </source>
</evidence>
<dbReference type="RefSeq" id="WP_056943191.1">
    <property type="nucleotide sequence ID" value="NZ_AZCX01000015.1"/>
</dbReference>
<feature type="transmembrane region" description="Helical" evidence="8">
    <location>
        <begin position="50"/>
        <end position="70"/>
    </location>
</feature>
<dbReference type="GO" id="GO:0033214">
    <property type="term" value="P:siderophore-iron import into cell"/>
    <property type="evidence" value="ECO:0007669"/>
    <property type="project" value="TreeGrafter"/>
</dbReference>
<feature type="transmembrane region" description="Helical" evidence="8">
    <location>
        <begin position="298"/>
        <end position="317"/>
    </location>
</feature>
<organism evidence="9 10">
    <name type="scientific">Secundilactobacillus kimchicus JCM 15530</name>
    <dbReference type="NCBI Taxonomy" id="1302272"/>
    <lineage>
        <taxon>Bacteria</taxon>
        <taxon>Bacillati</taxon>
        <taxon>Bacillota</taxon>
        <taxon>Bacilli</taxon>
        <taxon>Lactobacillales</taxon>
        <taxon>Lactobacillaceae</taxon>
        <taxon>Secundilactobacillus</taxon>
    </lineage>
</organism>
<comment type="caution">
    <text evidence="9">The sequence shown here is derived from an EMBL/GenBank/DDBJ whole genome shotgun (WGS) entry which is preliminary data.</text>
</comment>
<reference evidence="9 10" key="1">
    <citation type="journal article" date="2015" name="Genome Announc.">
        <title>Expanding the biotechnology potential of lactobacilli through comparative genomics of 213 strains and associated genera.</title>
        <authorList>
            <person name="Sun Z."/>
            <person name="Harris H.M."/>
            <person name="McCann A."/>
            <person name="Guo C."/>
            <person name="Argimon S."/>
            <person name="Zhang W."/>
            <person name="Yang X."/>
            <person name="Jeffery I.B."/>
            <person name="Cooney J.C."/>
            <person name="Kagawa T.F."/>
            <person name="Liu W."/>
            <person name="Song Y."/>
            <person name="Salvetti E."/>
            <person name="Wrobel A."/>
            <person name="Rasinkangas P."/>
            <person name="Parkhill J."/>
            <person name="Rea M.C."/>
            <person name="O'Sullivan O."/>
            <person name="Ritari J."/>
            <person name="Douillard F.P."/>
            <person name="Paul Ross R."/>
            <person name="Yang R."/>
            <person name="Briner A.E."/>
            <person name="Felis G.E."/>
            <person name="de Vos W.M."/>
            <person name="Barrangou R."/>
            <person name="Klaenhammer T.R."/>
            <person name="Caufield P.W."/>
            <person name="Cui Y."/>
            <person name="Zhang H."/>
            <person name="O'Toole P.W."/>
        </authorList>
    </citation>
    <scope>NUCLEOTIDE SEQUENCE [LARGE SCALE GENOMIC DNA]</scope>
    <source>
        <strain evidence="9 10">JCM 15530</strain>
    </source>
</reference>
<feature type="transmembrane region" description="Helical" evidence="8">
    <location>
        <begin position="137"/>
        <end position="160"/>
    </location>
</feature>
<dbReference type="GO" id="GO:0005886">
    <property type="term" value="C:plasma membrane"/>
    <property type="evidence" value="ECO:0007669"/>
    <property type="project" value="UniProtKB-SubCell"/>
</dbReference>
<feature type="transmembrane region" description="Helical" evidence="8">
    <location>
        <begin position="110"/>
        <end position="130"/>
    </location>
</feature>
<dbReference type="OrthoDB" id="9811721at2"/>
<evidence type="ECO:0000256" key="3">
    <source>
        <dbReference type="ARBA" id="ARBA00022448"/>
    </source>
</evidence>
<dbReference type="EMBL" id="AZCX01000015">
    <property type="protein sequence ID" value="KRK46895.1"/>
    <property type="molecule type" value="Genomic_DNA"/>
</dbReference>
<keyword evidence="7 8" id="KW-0472">Membrane</keyword>
<evidence type="ECO:0000256" key="8">
    <source>
        <dbReference type="SAM" id="Phobius"/>
    </source>
</evidence>
<evidence type="ECO:0000256" key="4">
    <source>
        <dbReference type="ARBA" id="ARBA00022475"/>
    </source>
</evidence>
<dbReference type="AlphaFoldDB" id="A0A0R1HKJ5"/>
<dbReference type="InterPro" id="IPR000522">
    <property type="entry name" value="ABC_transptr_permease_BtuC"/>
</dbReference>
<dbReference type="Pfam" id="PF01032">
    <property type="entry name" value="FecCD"/>
    <property type="match status" value="1"/>
</dbReference>
<dbReference type="STRING" id="1302272.FC96_GL000888"/>
<evidence type="ECO:0000256" key="7">
    <source>
        <dbReference type="ARBA" id="ARBA00023136"/>
    </source>
</evidence>
<keyword evidence="5 8" id="KW-0812">Transmembrane</keyword>
<gene>
    <name evidence="9" type="ORF">FC96_GL000888</name>
</gene>
<accession>A0A0R1HKJ5</accession>
<feature type="transmembrane region" description="Helical" evidence="8">
    <location>
        <begin position="7"/>
        <end position="30"/>
    </location>
</feature>
<dbReference type="PANTHER" id="PTHR30472:SF1">
    <property type="entry name" value="FE(3+) DICITRATE TRANSPORT SYSTEM PERMEASE PROTEIN FECC-RELATED"/>
    <property type="match status" value="1"/>
</dbReference>
<feature type="transmembrane region" description="Helical" evidence="8">
    <location>
        <begin position="180"/>
        <end position="199"/>
    </location>
</feature>
<keyword evidence="10" id="KW-1185">Reference proteome</keyword>
<feature type="transmembrane region" description="Helical" evidence="8">
    <location>
        <begin position="82"/>
        <end position="104"/>
    </location>
</feature>
<name>A0A0R1HKJ5_9LACO</name>
<comment type="subcellular location">
    <subcellularLocation>
        <location evidence="1">Cell membrane</location>
        <topology evidence="1">Multi-pass membrane protein</topology>
    </subcellularLocation>
</comment>
<dbReference type="GO" id="GO:0022857">
    <property type="term" value="F:transmembrane transporter activity"/>
    <property type="evidence" value="ECO:0007669"/>
    <property type="project" value="InterPro"/>
</dbReference>
<evidence type="ECO:0000313" key="9">
    <source>
        <dbReference type="EMBL" id="KRK46895.1"/>
    </source>
</evidence>
<comment type="similarity">
    <text evidence="2">Belongs to the binding-protein-dependent transport system permease family. FecCD subfamily.</text>
</comment>
<dbReference type="InterPro" id="IPR037294">
    <property type="entry name" value="ABC_BtuC-like"/>
</dbReference>
<dbReference type="SUPFAM" id="SSF81345">
    <property type="entry name" value="ABC transporter involved in vitamin B12 uptake, BtuC"/>
    <property type="match status" value="1"/>
</dbReference>
<evidence type="ECO:0000256" key="2">
    <source>
        <dbReference type="ARBA" id="ARBA00007935"/>
    </source>
</evidence>
<proteinExistence type="inferred from homology"/>
<dbReference type="Gene3D" id="1.10.3470.10">
    <property type="entry name" value="ABC transporter involved in vitamin B12 uptake, BtuC"/>
    <property type="match status" value="1"/>
</dbReference>
<evidence type="ECO:0000256" key="1">
    <source>
        <dbReference type="ARBA" id="ARBA00004651"/>
    </source>
</evidence>
<evidence type="ECO:0000256" key="5">
    <source>
        <dbReference type="ARBA" id="ARBA00022692"/>
    </source>
</evidence>
<keyword evidence="3" id="KW-0813">Transport</keyword>
<feature type="transmembrane region" description="Helical" evidence="8">
    <location>
        <begin position="219"/>
        <end position="236"/>
    </location>
</feature>
<dbReference type="PANTHER" id="PTHR30472">
    <property type="entry name" value="FERRIC ENTEROBACTIN TRANSPORT SYSTEM PERMEASE PROTEIN"/>
    <property type="match status" value="1"/>
</dbReference>
<dbReference type="PATRIC" id="fig|1302272.5.peg.887"/>
<evidence type="ECO:0000313" key="10">
    <source>
        <dbReference type="Proteomes" id="UP000050911"/>
    </source>
</evidence>
<protein>
    <submittedName>
        <fullName evidence="9">Ferrichrome ABC superfamily ATP binding cassette transporter, membrane protein</fullName>
    </submittedName>
</protein>
<dbReference type="Proteomes" id="UP000050911">
    <property type="component" value="Unassembled WGS sequence"/>
</dbReference>